<keyword evidence="6" id="KW-1185">Reference proteome</keyword>
<dbReference type="InterPro" id="IPR050902">
    <property type="entry name" value="ABC_Transporter_SBP"/>
</dbReference>
<dbReference type="NCBIfam" id="TIGR03868">
    <property type="entry name" value="F420-O_ABCperi"/>
    <property type="match status" value="1"/>
</dbReference>
<dbReference type="PROSITE" id="PS51257">
    <property type="entry name" value="PROKAR_LIPOPROTEIN"/>
    <property type="match status" value="1"/>
</dbReference>
<dbReference type="Gene3D" id="3.40.50.1980">
    <property type="entry name" value="Nitrogenase molybdenum iron protein domain"/>
    <property type="match status" value="2"/>
</dbReference>
<accession>A0A2A9CZZ0</accession>
<comment type="caution">
    <text evidence="5">The sequence shown here is derived from an EMBL/GenBank/DDBJ whole genome shotgun (WGS) entry which is preliminary data.</text>
</comment>
<feature type="compositionally biased region" description="Low complexity" evidence="2">
    <location>
        <begin position="40"/>
        <end position="65"/>
    </location>
</feature>
<sequence length="363" mass="36832">MSHPRALNPRPAATARRRALTTLAAVPAVALLAACGSSDPAVDSPDSSAGGSATSTEAPASTEPTGSTGSDGSTYQTFTADNCGFAVEVSERPERILAIKSSMIELAAALGASDRLIGVAFSDGEPPADLADSLAEVPVVSDAVPGQEALLELAPDLVLGGWESNFSADGAGERDALAGLGIATYVAPSACQGEGYQPNPLTFEGIFDDIREAGALLDASEAAEQVVADQQAVLDAVDPLDGQSAVWWSSGTDTPYIGTGIGAPQMILQAAGLTNAFGDVPETWSSIGWEEVVAADPDVFVLVDSTWNSAEDKIAALAANPATASLDAVVNERYVVVPFAATEGGVRNADTVADIVDQVTALG</sequence>
<name>A0A2A9CZZ0_9MICO</name>
<comment type="similarity">
    <text evidence="1">Belongs to the bacterial solute-binding protein 8 family.</text>
</comment>
<dbReference type="InterPro" id="IPR022287">
    <property type="entry name" value="ABC_trnsptr_F420-0_sub-bd_pred"/>
</dbReference>
<feature type="domain" description="Fe/B12 periplasmic-binding" evidence="4">
    <location>
        <begin position="95"/>
        <end position="363"/>
    </location>
</feature>
<dbReference type="InterPro" id="IPR002491">
    <property type="entry name" value="ABC_transptr_periplasmic_BD"/>
</dbReference>
<feature type="chain" id="PRO_5012766801" evidence="3">
    <location>
        <begin position="34"/>
        <end position="363"/>
    </location>
</feature>
<evidence type="ECO:0000256" key="3">
    <source>
        <dbReference type="SAM" id="SignalP"/>
    </source>
</evidence>
<evidence type="ECO:0000256" key="1">
    <source>
        <dbReference type="ARBA" id="ARBA00008814"/>
    </source>
</evidence>
<dbReference type="AlphaFoldDB" id="A0A2A9CZZ0"/>
<feature type="compositionally biased region" description="Polar residues" evidence="2">
    <location>
        <begin position="66"/>
        <end position="75"/>
    </location>
</feature>
<dbReference type="Proteomes" id="UP000224915">
    <property type="component" value="Unassembled WGS sequence"/>
</dbReference>
<dbReference type="Pfam" id="PF01497">
    <property type="entry name" value="Peripla_BP_2"/>
    <property type="match status" value="1"/>
</dbReference>
<evidence type="ECO:0000259" key="4">
    <source>
        <dbReference type="PROSITE" id="PS50983"/>
    </source>
</evidence>
<dbReference type="RefSeq" id="WP_245866699.1">
    <property type="nucleotide sequence ID" value="NZ_PDJD01000001.1"/>
</dbReference>
<feature type="region of interest" description="Disordered" evidence="2">
    <location>
        <begin position="40"/>
        <end position="75"/>
    </location>
</feature>
<dbReference type="EMBL" id="PDJD01000001">
    <property type="protein sequence ID" value="PFG19262.1"/>
    <property type="molecule type" value="Genomic_DNA"/>
</dbReference>
<dbReference type="PANTHER" id="PTHR30535">
    <property type="entry name" value="VITAMIN B12-BINDING PROTEIN"/>
    <property type="match status" value="1"/>
</dbReference>
<protein>
    <submittedName>
        <fullName evidence="5">Iron complex transport system substrate-binding protein</fullName>
    </submittedName>
</protein>
<reference evidence="5 6" key="1">
    <citation type="submission" date="2017-10" db="EMBL/GenBank/DDBJ databases">
        <title>Sequencing the genomes of 1000 actinobacteria strains.</title>
        <authorList>
            <person name="Klenk H.-P."/>
        </authorList>
    </citation>
    <scope>NUCLEOTIDE SEQUENCE [LARGE SCALE GENOMIC DNA]</scope>
    <source>
        <strain evidence="5 6">DSM 21801</strain>
    </source>
</reference>
<dbReference type="PANTHER" id="PTHR30535:SF7">
    <property type="entry name" value="IRON(III) DICITRATE-BINDING PROTEIN"/>
    <property type="match status" value="1"/>
</dbReference>
<evidence type="ECO:0000256" key="2">
    <source>
        <dbReference type="SAM" id="MobiDB-lite"/>
    </source>
</evidence>
<keyword evidence="3" id="KW-0732">Signal</keyword>
<evidence type="ECO:0000313" key="6">
    <source>
        <dbReference type="Proteomes" id="UP000224915"/>
    </source>
</evidence>
<organism evidence="5 6">
    <name type="scientific">Serinibacter salmoneus</name>
    <dbReference type="NCBI Taxonomy" id="556530"/>
    <lineage>
        <taxon>Bacteria</taxon>
        <taxon>Bacillati</taxon>
        <taxon>Actinomycetota</taxon>
        <taxon>Actinomycetes</taxon>
        <taxon>Micrococcales</taxon>
        <taxon>Beutenbergiaceae</taxon>
        <taxon>Serinibacter</taxon>
    </lineage>
</organism>
<gene>
    <name evidence="5" type="ORF">ATL40_0820</name>
</gene>
<feature type="signal peptide" evidence="3">
    <location>
        <begin position="1"/>
        <end position="33"/>
    </location>
</feature>
<evidence type="ECO:0000313" key="5">
    <source>
        <dbReference type="EMBL" id="PFG19262.1"/>
    </source>
</evidence>
<proteinExistence type="inferred from homology"/>
<dbReference type="SUPFAM" id="SSF53807">
    <property type="entry name" value="Helical backbone' metal receptor"/>
    <property type="match status" value="1"/>
</dbReference>
<dbReference type="PROSITE" id="PS50983">
    <property type="entry name" value="FE_B12_PBP"/>
    <property type="match status" value="1"/>
</dbReference>